<accession>A0A8S5R7E4</accession>
<keyword evidence="1" id="KW-0175">Coiled coil</keyword>
<feature type="coiled-coil region" evidence="1">
    <location>
        <begin position="279"/>
        <end position="306"/>
    </location>
</feature>
<sequence>MVRTKKGYFYKEFINRNYVALAWNTITSDTSFSDATSDALGQEITDAYPEIKRPKLVINKCKSFILDIKPGDILIIPSLSSRLVTFAYAGEYYEDDQITYEDEISTIQKIESKEVLINEVSCPYKKRRSITIIRTVRGEELNYHLYKAISSYHGITNLDSYAEIILDHLYNCYSYNNTTRLVFHVGKPGPITSREFSGFLYSVNSILCAPEIDEMAISAQASVHSIGDIVFSIKEIYNWFSNNYLILIAIAAVIGGGKFLTVELPGIPSIIKDFISIKNEKARNEVELTKLQLENLEKALEIEERLKQNGVSSDQLIAHLQTLNKCKSSMQIKPIASSCDPSLLLNDEVEETDDAEEES</sequence>
<evidence type="ECO:0000256" key="1">
    <source>
        <dbReference type="SAM" id="Coils"/>
    </source>
</evidence>
<organism evidence="2">
    <name type="scientific">virus sp. ct6Ax4</name>
    <dbReference type="NCBI Taxonomy" id="2826791"/>
    <lineage>
        <taxon>Viruses</taxon>
    </lineage>
</organism>
<name>A0A8S5R7E4_9VIRU</name>
<reference evidence="2" key="1">
    <citation type="journal article" date="2021" name="Proc. Natl. Acad. Sci. U.S.A.">
        <title>A Catalog of Tens of Thousands of Viruses from Human Metagenomes Reveals Hidden Associations with Chronic Diseases.</title>
        <authorList>
            <person name="Tisza M.J."/>
            <person name="Buck C.B."/>
        </authorList>
    </citation>
    <scope>NUCLEOTIDE SEQUENCE</scope>
    <source>
        <strain evidence="2">Ct6Ax4</strain>
    </source>
</reference>
<dbReference type="EMBL" id="BK015824">
    <property type="protein sequence ID" value="DAE26916.1"/>
    <property type="molecule type" value="Genomic_DNA"/>
</dbReference>
<proteinExistence type="predicted"/>
<protein>
    <submittedName>
        <fullName evidence="2">Uncharacterized protein</fullName>
    </submittedName>
</protein>
<evidence type="ECO:0000313" key="2">
    <source>
        <dbReference type="EMBL" id="DAE26916.1"/>
    </source>
</evidence>